<protein>
    <submittedName>
        <fullName evidence="2">Uncharacterized protein</fullName>
    </submittedName>
</protein>
<evidence type="ECO:0000313" key="3">
    <source>
        <dbReference type="Proteomes" id="UP000811255"/>
    </source>
</evidence>
<organism evidence="2 3">
    <name type="scientific">Croceibacterium selenioxidans</name>
    <dbReference type="NCBI Taxonomy" id="2838833"/>
    <lineage>
        <taxon>Bacteria</taxon>
        <taxon>Pseudomonadati</taxon>
        <taxon>Pseudomonadota</taxon>
        <taxon>Alphaproteobacteria</taxon>
        <taxon>Sphingomonadales</taxon>
        <taxon>Erythrobacteraceae</taxon>
        <taxon>Croceibacterium</taxon>
    </lineage>
</organism>
<dbReference type="EMBL" id="JAHFVK010000001">
    <property type="protein sequence ID" value="MBT2133953.1"/>
    <property type="molecule type" value="Genomic_DNA"/>
</dbReference>
<evidence type="ECO:0000256" key="1">
    <source>
        <dbReference type="SAM" id="Coils"/>
    </source>
</evidence>
<evidence type="ECO:0000313" key="2">
    <source>
        <dbReference type="EMBL" id="MBT2133953.1"/>
    </source>
</evidence>
<feature type="coiled-coil region" evidence="1">
    <location>
        <begin position="65"/>
        <end position="115"/>
    </location>
</feature>
<accession>A0ABS5W2H4</accession>
<name>A0ABS5W2H4_9SPHN</name>
<keyword evidence="1" id="KW-0175">Coiled coil</keyword>
<reference evidence="2 3" key="1">
    <citation type="submission" date="2021-05" db="EMBL/GenBank/DDBJ databases">
        <title>Croceibacterium sp. LX-88 genome sequence.</title>
        <authorList>
            <person name="Luo X."/>
        </authorList>
    </citation>
    <scope>NUCLEOTIDE SEQUENCE [LARGE SCALE GENOMIC DNA]</scope>
    <source>
        <strain evidence="2 3">LX-88</strain>
    </source>
</reference>
<comment type="caution">
    <text evidence="2">The sequence shown here is derived from an EMBL/GenBank/DDBJ whole genome shotgun (WGS) entry which is preliminary data.</text>
</comment>
<dbReference type="Proteomes" id="UP000811255">
    <property type="component" value="Unassembled WGS sequence"/>
</dbReference>
<gene>
    <name evidence="2" type="ORF">KK137_06365</name>
</gene>
<proteinExistence type="predicted"/>
<dbReference type="RefSeq" id="WP_214535318.1">
    <property type="nucleotide sequence ID" value="NZ_JAHFVK010000001.1"/>
</dbReference>
<sequence>MAKPLDERIASALSTDRVTITTLEELIPEAEAEHKRLVVAHARNSADSLDFALSEDDREDAARKSERANRNAIALAKALEQLRTKLATKRESDSRRAAEANRTAALAERDELADRFRDLVPQAVADLVQLFAAIAQNAERLKALGLHVRDAEAEARDVPGNWYMNSSPVDRFAEMKIPRLDGPGRIWPAAPRSIPPAHQDQYGIAIQRAREERARWKRYFVTPPEKGEPTIATHSGESVVLSPAIFLMNSEQVAEAKKAGCEVELAAANQRIGLPSGGSF</sequence>
<keyword evidence="3" id="KW-1185">Reference proteome</keyword>